<evidence type="ECO:0000256" key="8">
    <source>
        <dbReference type="ARBA" id="ARBA00022943"/>
    </source>
</evidence>
<dbReference type="EMBL" id="KZ150225">
    <property type="protein sequence ID" value="PZC72064.1"/>
    <property type="molecule type" value="Genomic_DNA"/>
</dbReference>
<dbReference type="Pfam" id="PF00058">
    <property type="entry name" value="Ldl_recept_b"/>
    <property type="match status" value="2"/>
</dbReference>
<dbReference type="SUPFAM" id="SSF63825">
    <property type="entry name" value="YWTD domain"/>
    <property type="match status" value="1"/>
</dbReference>
<feature type="transmembrane region" description="Helical" evidence="16">
    <location>
        <begin position="491"/>
        <end position="514"/>
    </location>
</feature>
<evidence type="ECO:0000259" key="18">
    <source>
        <dbReference type="PROSITE" id="PS50026"/>
    </source>
</evidence>
<dbReference type="InterPro" id="IPR050778">
    <property type="entry name" value="Cueball_EGF_LRP_Nidogen"/>
</dbReference>
<evidence type="ECO:0000256" key="17">
    <source>
        <dbReference type="SAM" id="SignalP"/>
    </source>
</evidence>
<feature type="domain" description="EGF-like" evidence="18">
    <location>
        <begin position="310"/>
        <end position="349"/>
    </location>
</feature>
<keyword evidence="10 14" id="KW-1015">Disulfide bond</keyword>
<dbReference type="PROSITE" id="PS50026">
    <property type="entry name" value="EGF_3"/>
    <property type="match status" value="2"/>
</dbReference>
<evidence type="ECO:0000256" key="4">
    <source>
        <dbReference type="ARBA" id="ARBA00022729"/>
    </source>
</evidence>
<proteinExistence type="inferred from homology"/>
<comment type="subcellular location">
    <subcellularLocation>
        <location evidence="1">Cell membrane</location>
        <topology evidence="1">Single-pass type I membrane protein</topology>
    </subcellularLocation>
</comment>
<evidence type="ECO:0000256" key="13">
    <source>
        <dbReference type="ARBA" id="ARBA00040020"/>
    </source>
</evidence>
<keyword evidence="3 14" id="KW-0245">EGF-like domain</keyword>
<dbReference type="PROSITE" id="PS00022">
    <property type="entry name" value="EGF_1"/>
    <property type="match status" value="1"/>
</dbReference>
<feature type="signal peptide" evidence="17">
    <location>
        <begin position="1"/>
        <end position="20"/>
    </location>
</feature>
<feature type="disulfide bond" evidence="14">
    <location>
        <begin position="339"/>
        <end position="348"/>
    </location>
</feature>
<keyword evidence="16" id="KW-0812">Transmembrane</keyword>
<reference evidence="19 20" key="1">
    <citation type="journal article" date="2017" name="BMC Biol.">
        <title>Genomic innovations, transcriptional plasticity and gene loss underlying the evolution and divergence of two highly polyphagous and invasive Helicoverpa pest species.</title>
        <authorList>
            <person name="Pearce S.L."/>
            <person name="Clarke D.F."/>
            <person name="East P.D."/>
            <person name="Elfekih S."/>
            <person name="Gordon K.H."/>
            <person name="Jermiin L.S."/>
            <person name="McGaughran A."/>
            <person name="Oakeshott J.G."/>
            <person name="Papanikolaou A."/>
            <person name="Perera O.P."/>
            <person name="Rane R.V."/>
            <person name="Richards S."/>
            <person name="Tay W.T."/>
            <person name="Walsh T.K."/>
            <person name="Anderson A."/>
            <person name="Anderson C.J."/>
            <person name="Asgari S."/>
            <person name="Board P.G."/>
            <person name="Bretschneider A."/>
            <person name="Campbell P.M."/>
            <person name="Chertemps T."/>
            <person name="Christeller J.T."/>
            <person name="Coppin C.W."/>
            <person name="Downes S.J."/>
            <person name="Duan G."/>
            <person name="Farnsworth C.A."/>
            <person name="Good R.T."/>
            <person name="Han L.B."/>
            <person name="Han Y.C."/>
            <person name="Hatje K."/>
            <person name="Horne I."/>
            <person name="Huang Y.P."/>
            <person name="Hughes D.S."/>
            <person name="Jacquin-Joly E."/>
            <person name="James W."/>
            <person name="Jhangiani S."/>
            <person name="Kollmar M."/>
            <person name="Kuwar S.S."/>
            <person name="Li S."/>
            <person name="Liu N.Y."/>
            <person name="Maibeche M.T."/>
            <person name="Miller J.R."/>
            <person name="Montagne N."/>
            <person name="Perry T."/>
            <person name="Qu J."/>
            <person name="Song S.V."/>
            <person name="Sutton G.G."/>
            <person name="Vogel H."/>
            <person name="Walenz B.P."/>
            <person name="Xu W."/>
            <person name="Zhang H.J."/>
            <person name="Zou Z."/>
            <person name="Batterham P."/>
            <person name="Edwards O.R."/>
            <person name="Feyereisen R."/>
            <person name="Gibbs R.A."/>
            <person name="Heckel D.G."/>
            <person name="McGrath A."/>
            <person name="Robin C."/>
            <person name="Scherer S.E."/>
            <person name="Worley K.C."/>
            <person name="Wu Y.D."/>
        </authorList>
    </citation>
    <scope>NUCLEOTIDE SEQUENCE [LARGE SCALE GENOMIC DNA]</scope>
    <source>
        <strain evidence="19">Harm_GR_Male_#8</strain>
        <tissue evidence="19">Whole organism</tissue>
    </source>
</reference>
<dbReference type="InterPro" id="IPR011042">
    <property type="entry name" value="6-blade_b-propeller_TolB-like"/>
</dbReference>
<dbReference type="PANTHER" id="PTHR46513">
    <property type="entry name" value="VITELLOGENIN RECEPTOR-LIKE PROTEIN-RELATED-RELATED"/>
    <property type="match status" value="1"/>
</dbReference>
<feature type="chain" id="PRO_5015888572" description="Protein cueball" evidence="17">
    <location>
        <begin position="21"/>
        <end position="594"/>
    </location>
</feature>
<dbReference type="Proteomes" id="UP000249218">
    <property type="component" value="Unassembled WGS sequence"/>
</dbReference>
<dbReference type="Gene3D" id="2.10.25.10">
    <property type="entry name" value="Laminin"/>
    <property type="match status" value="3"/>
</dbReference>
<gene>
    <name evidence="19" type="primary">HaOG211966</name>
    <name evidence="19" type="ORF">B5X24_HaOG211966</name>
</gene>
<keyword evidence="6" id="KW-0221">Differentiation</keyword>
<evidence type="ECO:0000256" key="7">
    <source>
        <dbReference type="ARBA" id="ARBA00022871"/>
    </source>
</evidence>
<comment type="similarity">
    <text evidence="12">Belongs to the cueball family.</text>
</comment>
<dbReference type="GO" id="GO:0007283">
    <property type="term" value="P:spermatogenesis"/>
    <property type="evidence" value="ECO:0007669"/>
    <property type="project" value="UniProtKB-KW"/>
</dbReference>
<feature type="domain" description="EGF-like" evidence="18">
    <location>
        <begin position="384"/>
        <end position="420"/>
    </location>
</feature>
<feature type="disulfide bond" evidence="14">
    <location>
        <begin position="410"/>
        <end position="419"/>
    </location>
</feature>
<dbReference type="AlphaFoldDB" id="A0A2W1BE99"/>
<dbReference type="PROSITE" id="PS51120">
    <property type="entry name" value="LDLRB"/>
    <property type="match status" value="2"/>
</dbReference>
<dbReference type="GO" id="GO:0042813">
    <property type="term" value="F:Wnt receptor activity"/>
    <property type="evidence" value="ECO:0007669"/>
    <property type="project" value="TreeGrafter"/>
</dbReference>
<keyword evidence="4 17" id="KW-0732">Signal</keyword>
<dbReference type="InterPro" id="IPR000033">
    <property type="entry name" value="LDLR_classB_rpt"/>
</dbReference>
<feature type="repeat" description="LDL-receptor class B" evidence="15">
    <location>
        <begin position="199"/>
        <end position="244"/>
    </location>
</feature>
<keyword evidence="20" id="KW-1185">Reference proteome</keyword>
<dbReference type="GO" id="GO:0048477">
    <property type="term" value="P:oogenesis"/>
    <property type="evidence" value="ECO:0007669"/>
    <property type="project" value="UniProtKB-KW"/>
</dbReference>
<sequence>MCRMQCVLALLALSVGLAHSWDIAVTTGDQLEFYTNGTKTHNEDVQFRDLTALAYDAVHNILLFVDKQSDNASIFSFSISNNKTQSLVRKKAYENIQGLAFDPVKGLLFWTDTKERSIYWISLKPGSKNNVYGNLLIKMDDEIPRAIAVDSCRGYIYWTNTNTTKPTIERARFNGSEREVVVDTNMFMPVALTIDQQTRKLYWADDREGIHYSIESSDLNGQDRKTLLLGIHHQPNALTVSKDSIYWVDWDYRSVWQISKYSEGETEPKQISNFNNEITFGIAANYKIEDQTQGIEECKELASLPRNDSTISDSINIPTDVGLFCVHGVKVNGKYVCKCTPGYTGERCDISVCQNYCFQGDCSVDAVGQPKCRCNAGYSGERCEVNACHGYCLNNGLCSLDDKSEPECQCIGDYEGSRCEAAKVFTTTTESVVVSPSTTVAPVQVETNESCQCNNTQPIPRLAKDVTTDDLISENVIKSCDDGWDPVRDPVIIMLGVLCGLLCLACAVLITKVLHLRRRPRIKKRIIVNKNVTPMTARPDQCEITIENCCNMNICETPCFEPRSTIRPTLLDSKPGKEEKKNLIANMEYPDDPY</sequence>
<evidence type="ECO:0000256" key="1">
    <source>
        <dbReference type="ARBA" id="ARBA00004251"/>
    </source>
</evidence>
<dbReference type="GO" id="GO:0060070">
    <property type="term" value="P:canonical Wnt signaling pathway"/>
    <property type="evidence" value="ECO:0007669"/>
    <property type="project" value="TreeGrafter"/>
</dbReference>
<keyword evidence="8" id="KW-0896">Oogenesis</keyword>
<dbReference type="SMART" id="SM00135">
    <property type="entry name" value="LY"/>
    <property type="match status" value="4"/>
</dbReference>
<evidence type="ECO:0000256" key="3">
    <source>
        <dbReference type="ARBA" id="ARBA00022536"/>
    </source>
</evidence>
<protein>
    <recommendedName>
        <fullName evidence="13">Protein cueball</fullName>
    </recommendedName>
</protein>
<evidence type="ECO:0000313" key="19">
    <source>
        <dbReference type="EMBL" id="PZC72064.1"/>
    </source>
</evidence>
<organism evidence="19 20">
    <name type="scientific">Helicoverpa armigera</name>
    <name type="common">Cotton bollworm</name>
    <name type="synonym">Heliothis armigera</name>
    <dbReference type="NCBI Taxonomy" id="29058"/>
    <lineage>
        <taxon>Eukaryota</taxon>
        <taxon>Metazoa</taxon>
        <taxon>Ecdysozoa</taxon>
        <taxon>Arthropoda</taxon>
        <taxon>Hexapoda</taxon>
        <taxon>Insecta</taxon>
        <taxon>Pterygota</taxon>
        <taxon>Neoptera</taxon>
        <taxon>Endopterygota</taxon>
        <taxon>Lepidoptera</taxon>
        <taxon>Glossata</taxon>
        <taxon>Ditrysia</taxon>
        <taxon>Noctuoidea</taxon>
        <taxon>Noctuidae</taxon>
        <taxon>Heliothinae</taxon>
        <taxon>Helicoverpa</taxon>
    </lineage>
</organism>
<keyword evidence="5" id="KW-0677">Repeat</keyword>
<name>A0A2W1BE99_HELAM</name>
<feature type="disulfide bond" evidence="14">
    <location>
        <begin position="388"/>
        <end position="398"/>
    </location>
</feature>
<evidence type="ECO:0000256" key="15">
    <source>
        <dbReference type="PROSITE-ProRule" id="PRU00461"/>
    </source>
</evidence>
<keyword evidence="11" id="KW-0325">Glycoprotein</keyword>
<evidence type="ECO:0000256" key="14">
    <source>
        <dbReference type="PROSITE-ProRule" id="PRU00076"/>
    </source>
</evidence>
<dbReference type="Gene3D" id="2.120.10.30">
    <property type="entry name" value="TolB, C-terminal domain"/>
    <property type="match status" value="1"/>
</dbReference>
<evidence type="ECO:0000313" key="20">
    <source>
        <dbReference type="Proteomes" id="UP000249218"/>
    </source>
</evidence>
<keyword evidence="16" id="KW-1133">Transmembrane helix</keyword>
<evidence type="ECO:0000256" key="10">
    <source>
        <dbReference type="ARBA" id="ARBA00023157"/>
    </source>
</evidence>
<evidence type="ECO:0000256" key="16">
    <source>
        <dbReference type="SAM" id="Phobius"/>
    </source>
</evidence>
<dbReference type="SUPFAM" id="SSF57196">
    <property type="entry name" value="EGF/Laminin"/>
    <property type="match status" value="3"/>
</dbReference>
<evidence type="ECO:0000256" key="11">
    <source>
        <dbReference type="ARBA" id="ARBA00023180"/>
    </source>
</evidence>
<keyword evidence="7" id="KW-0744">Spermatogenesis</keyword>
<evidence type="ECO:0000256" key="9">
    <source>
        <dbReference type="ARBA" id="ARBA00023136"/>
    </source>
</evidence>
<dbReference type="SMART" id="SM00181">
    <property type="entry name" value="EGF"/>
    <property type="match status" value="3"/>
</dbReference>
<evidence type="ECO:0000256" key="5">
    <source>
        <dbReference type="ARBA" id="ARBA00022737"/>
    </source>
</evidence>
<dbReference type="OrthoDB" id="382013at2759"/>
<dbReference type="GO" id="GO:0017147">
    <property type="term" value="F:Wnt-protein binding"/>
    <property type="evidence" value="ECO:0007669"/>
    <property type="project" value="TreeGrafter"/>
</dbReference>
<keyword evidence="9 16" id="KW-0472">Membrane</keyword>
<accession>A0A2W1BE99</accession>
<keyword evidence="2" id="KW-1003">Cell membrane</keyword>
<comment type="caution">
    <text evidence="14">Lacks conserved residue(s) required for the propagation of feature annotation.</text>
</comment>
<evidence type="ECO:0000256" key="12">
    <source>
        <dbReference type="ARBA" id="ARBA00038070"/>
    </source>
</evidence>
<evidence type="ECO:0000256" key="2">
    <source>
        <dbReference type="ARBA" id="ARBA00022475"/>
    </source>
</evidence>
<dbReference type="InterPro" id="IPR000742">
    <property type="entry name" value="EGF"/>
</dbReference>
<dbReference type="PANTHER" id="PTHR46513:SF42">
    <property type="entry name" value="PROTEIN CUEBALL"/>
    <property type="match status" value="1"/>
</dbReference>
<feature type="repeat" description="LDL-receptor class B" evidence="15">
    <location>
        <begin position="154"/>
        <end position="198"/>
    </location>
</feature>
<dbReference type="GO" id="GO:0005886">
    <property type="term" value="C:plasma membrane"/>
    <property type="evidence" value="ECO:0007669"/>
    <property type="project" value="UniProtKB-SubCell"/>
</dbReference>
<evidence type="ECO:0000256" key="6">
    <source>
        <dbReference type="ARBA" id="ARBA00022782"/>
    </source>
</evidence>